<evidence type="ECO:0000313" key="4">
    <source>
        <dbReference type="EMBL" id="MFC4360860.1"/>
    </source>
</evidence>
<evidence type="ECO:0000256" key="2">
    <source>
        <dbReference type="ARBA" id="ARBA00023002"/>
    </source>
</evidence>
<comment type="similarity">
    <text evidence="1">Belongs to the aldehyde dehydrogenase family.</text>
</comment>
<dbReference type="PANTHER" id="PTHR42804:SF1">
    <property type="entry name" value="ALDEHYDE DEHYDROGENASE-RELATED"/>
    <property type="match status" value="1"/>
</dbReference>
<proteinExistence type="inferred from homology"/>
<keyword evidence="2" id="KW-0560">Oxidoreductase</keyword>
<dbReference type="Gene3D" id="3.40.309.10">
    <property type="entry name" value="Aldehyde Dehydrogenase, Chain A, domain 2"/>
    <property type="match status" value="1"/>
</dbReference>
<dbReference type="InterPro" id="IPR016162">
    <property type="entry name" value="Ald_DH_N"/>
</dbReference>
<dbReference type="RefSeq" id="WP_290264786.1">
    <property type="nucleotide sequence ID" value="NZ_JAUFQG010000006.1"/>
</dbReference>
<dbReference type="Gene3D" id="3.40.605.10">
    <property type="entry name" value="Aldehyde Dehydrogenase, Chain A, domain 1"/>
    <property type="match status" value="1"/>
</dbReference>
<dbReference type="PANTHER" id="PTHR42804">
    <property type="entry name" value="ALDEHYDE DEHYDROGENASE"/>
    <property type="match status" value="1"/>
</dbReference>
<evidence type="ECO:0000313" key="5">
    <source>
        <dbReference type="Proteomes" id="UP001595840"/>
    </source>
</evidence>
<protein>
    <submittedName>
        <fullName evidence="4">Aldehyde dehydrogenase family protein</fullName>
    </submittedName>
</protein>
<organism evidence="4 5">
    <name type="scientific">Simiduia curdlanivorans</name>
    <dbReference type="NCBI Taxonomy" id="1492769"/>
    <lineage>
        <taxon>Bacteria</taxon>
        <taxon>Pseudomonadati</taxon>
        <taxon>Pseudomonadota</taxon>
        <taxon>Gammaproteobacteria</taxon>
        <taxon>Cellvibrionales</taxon>
        <taxon>Cellvibrionaceae</taxon>
        <taxon>Simiduia</taxon>
    </lineage>
</organism>
<dbReference type="InterPro" id="IPR016163">
    <property type="entry name" value="Ald_DH_C"/>
</dbReference>
<feature type="domain" description="Aldehyde dehydrogenase" evidence="3">
    <location>
        <begin position="13"/>
        <end position="467"/>
    </location>
</feature>
<dbReference type="Pfam" id="PF00171">
    <property type="entry name" value="Aldedh"/>
    <property type="match status" value="1"/>
</dbReference>
<sequence length="470" mass="50246">MKVYDSFYIDGKWVKALGKETFAVINPATEETIASVPMGNTEDVDRAVAAARKAFPSWSSTSAKQRCDIINKIAALMTERQAELVSAVSSAMGCPKHLTPDLQVKGPTFAMANFAERAFKMEETREAGNSLIVKEPVGVCGFINPWNYPLHQFVGKVAPALAAGCTIVIKPSEQTPLQDLVMAQIMHDAGVPAGVFNLVIGAGPIVGAALSSHPQVDMVSFTGSTRAGKMIAISAAETVKRVTQELGGKSPYIITADADLDAAVKYGIDDVMINTGQTCTALTRMLVPQSRYEEAVALAKKHTESLTVGCGEDAFVGPMSSARQQATVLSFIEKGIAEGARLVTGGTDMPEHLTKGFYVRPTVFADVNNQMTIAREEIFGPVLCMIPYDTLEQAIDIANDTPYGLSSGVFAKDKDSGVAIARQLRAGQCYVNGGSFNYLAPFGGYKQSGNGREFGDEGMHEFIETKAMQL</sequence>
<gene>
    <name evidence="4" type="ORF">ACFOX3_01030</name>
</gene>
<dbReference type="InterPro" id="IPR016161">
    <property type="entry name" value="Ald_DH/histidinol_DH"/>
</dbReference>
<dbReference type="CDD" id="cd07138">
    <property type="entry name" value="ALDH_CddD_SSP0762"/>
    <property type="match status" value="1"/>
</dbReference>
<reference evidence="5" key="1">
    <citation type="journal article" date="2019" name="Int. J. Syst. Evol. Microbiol.">
        <title>The Global Catalogue of Microorganisms (GCM) 10K type strain sequencing project: providing services to taxonomists for standard genome sequencing and annotation.</title>
        <authorList>
            <consortium name="The Broad Institute Genomics Platform"/>
            <consortium name="The Broad Institute Genome Sequencing Center for Infectious Disease"/>
            <person name="Wu L."/>
            <person name="Ma J."/>
        </authorList>
    </citation>
    <scope>NUCLEOTIDE SEQUENCE [LARGE SCALE GENOMIC DNA]</scope>
    <source>
        <strain evidence="5">CECT 8570</strain>
    </source>
</reference>
<comment type="caution">
    <text evidence="4">The sequence shown here is derived from an EMBL/GenBank/DDBJ whole genome shotgun (WGS) entry which is preliminary data.</text>
</comment>
<accession>A0ABV8UYV2</accession>
<name>A0ABV8UYV2_9GAMM</name>
<dbReference type="InterPro" id="IPR015590">
    <property type="entry name" value="Aldehyde_DH_dom"/>
</dbReference>
<evidence type="ECO:0000256" key="1">
    <source>
        <dbReference type="ARBA" id="ARBA00009986"/>
    </source>
</evidence>
<keyword evidence="5" id="KW-1185">Reference proteome</keyword>
<dbReference type="SUPFAM" id="SSF53720">
    <property type="entry name" value="ALDH-like"/>
    <property type="match status" value="1"/>
</dbReference>
<dbReference type="EMBL" id="JBHSCX010000001">
    <property type="protein sequence ID" value="MFC4360860.1"/>
    <property type="molecule type" value="Genomic_DNA"/>
</dbReference>
<dbReference type="Proteomes" id="UP001595840">
    <property type="component" value="Unassembled WGS sequence"/>
</dbReference>
<evidence type="ECO:0000259" key="3">
    <source>
        <dbReference type="Pfam" id="PF00171"/>
    </source>
</evidence>